<dbReference type="EMBL" id="CP126216">
    <property type="protein sequence ID" value="WIA17846.1"/>
    <property type="molecule type" value="Genomic_DNA"/>
</dbReference>
<dbReference type="PRINTS" id="PR01607">
    <property type="entry name" value="APYRASEFAMLY"/>
</dbReference>
<gene>
    <name evidence="2" type="ORF">OEZ85_009352</name>
</gene>
<dbReference type="PANTHER" id="PTHR11575:SF24">
    <property type="entry name" value="5'-NUCLEOTIDASE"/>
    <property type="match status" value="1"/>
</dbReference>
<keyword evidence="3" id="KW-1185">Reference proteome</keyword>
<evidence type="ECO:0000313" key="2">
    <source>
        <dbReference type="EMBL" id="WIA17846.1"/>
    </source>
</evidence>
<dbReference type="Gene3D" id="3.60.21.10">
    <property type="match status" value="1"/>
</dbReference>
<protein>
    <recommendedName>
        <fullName evidence="1">Calcineurin-like phosphoesterase domain-containing protein</fullName>
    </recommendedName>
</protein>
<accession>A0ABY8U8P6</accession>
<dbReference type="Pfam" id="PF00149">
    <property type="entry name" value="Metallophos"/>
    <property type="match status" value="1"/>
</dbReference>
<name>A0ABY8U8P6_TETOB</name>
<dbReference type="Proteomes" id="UP001244341">
    <property type="component" value="Chromosome 9b"/>
</dbReference>
<sequence>MATFVKQQRLLDPQLLLLNAGDDFIGTEWDRKAGLDAPAAFMNLLAPDAMTVGNHEWDKGLSALKQYLDAQDNKDVLAANIDFHGHEIRHKIKPYVVKQVKGKKVCILGLTTMYGLPGSRQMGPLKIQEPYSAGRQALKSMEGQGCHATVLLSHLGYTSDLVAASALPGLDLIIGGHSHSFLWPDPDSPPAFYISNEAESGSEHDSTWGPYPTYVHNKGRDVPVVQASWGSRYMGKLVLNFKPEAEGGKLAGIKSEVFLLGGPKSEAHVPEDEEALQEIQKWRKW</sequence>
<dbReference type="SUPFAM" id="SSF56300">
    <property type="entry name" value="Metallo-dependent phosphatases"/>
    <property type="match status" value="1"/>
</dbReference>
<dbReference type="InterPro" id="IPR006179">
    <property type="entry name" value="5_nucleotidase/apyrase"/>
</dbReference>
<dbReference type="PANTHER" id="PTHR11575">
    <property type="entry name" value="5'-NUCLEOTIDASE-RELATED"/>
    <property type="match status" value="1"/>
</dbReference>
<evidence type="ECO:0000259" key="1">
    <source>
        <dbReference type="Pfam" id="PF00149"/>
    </source>
</evidence>
<feature type="domain" description="Calcineurin-like phosphoesterase" evidence="1">
    <location>
        <begin position="12"/>
        <end position="180"/>
    </location>
</feature>
<dbReference type="InterPro" id="IPR004843">
    <property type="entry name" value="Calcineurin-like_PHP"/>
</dbReference>
<proteinExistence type="predicted"/>
<reference evidence="2 3" key="1">
    <citation type="submission" date="2023-05" db="EMBL/GenBank/DDBJ databases">
        <title>A 100% complete, gapless, phased diploid assembly of the Scenedesmus obliquus UTEX 3031 genome.</title>
        <authorList>
            <person name="Biondi T.C."/>
            <person name="Hanschen E.R."/>
            <person name="Kwon T."/>
            <person name="Eng W."/>
            <person name="Kruse C.P.S."/>
            <person name="Koehler S.I."/>
            <person name="Kunde Y."/>
            <person name="Gleasner C.D."/>
            <person name="You Mak K.T."/>
            <person name="Polle J."/>
            <person name="Hovde B.T."/>
            <person name="Starkenburg S.R."/>
        </authorList>
    </citation>
    <scope>NUCLEOTIDE SEQUENCE [LARGE SCALE GENOMIC DNA]</scope>
    <source>
        <strain evidence="2 3">DOE0152z</strain>
    </source>
</reference>
<dbReference type="InterPro" id="IPR029052">
    <property type="entry name" value="Metallo-depent_PP-like"/>
</dbReference>
<organism evidence="2 3">
    <name type="scientific">Tetradesmus obliquus</name>
    <name type="common">Green alga</name>
    <name type="synonym">Acutodesmus obliquus</name>
    <dbReference type="NCBI Taxonomy" id="3088"/>
    <lineage>
        <taxon>Eukaryota</taxon>
        <taxon>Viridiplantae</taxon>
        <taxon>Chlorophyta</taxon>
        <taxon>core chlorophytes</taxon>
        <taxon>Chlorophyceae</taxon>
        <taxon>CS clade</taxon>
        <taxon>Sphaeropleales</taxon>
        <taxon>Scenedesmaceae</taxon>
        <taxon>Tetradesmus</taxon>
    </lineage>
</organism>
<evidence type="ECO:0000313" key="3">
    <source>
        <dbReference type="Proteomes" id="UP001244341"/>
    </source>
</evidence>